<dbReference type="Proteomes" id="UP000449969">
    <property type="component" value="Unassembled WGS sequence"/>
</dbReference>
<evidence type="ECO:0000256" key="1">
    <source>
        <dbReference type="SAM" id="MobiDB-lite"/>
    </source>
</evidence>
<name>A0A844TID9_9BRAD</name>
<feature type="compositionally biased region" description="Basic residues" evidence="1">
    <location>
        <begin position="1"/>
        <end position="12"/>
    </location>
</feature>
<comment type="caution">
    <text evidence="3">The sequence shown here is derived from an EMBL/GenBank/DDBJ whole genome shotgun (WGS) entry which is preliminary data.</text>
</comment>
<dbReference type="InterPro" id="IPR052739">
    <property type="entry name" value="FAAH2"/>
</dbReference>
<dbReference type="PROSITE" id="PS00571">
    <property type="entry name" value="AMIDASES"/>
    <property type="match status" value="1"/>
</dbReference>
<accession>A0A844TID9</accession>
<dbReference type="GO" id="GO:0012505">
    <property type="term" value="C:endomembrane system"/>
    <property type="evidence" value="ECO:0007669"/>
    <property type="project" value="TreeGrafter"/>
</dbReference>
<evidence type="ECO:0000259" key="2">
    <source>
        <dbReference type="Pfam" id="PF01425"/>
    </source>
</evidence>
<gene>
    <name evidence="3" type="ORF">GPL20_25980</name>
</gene>
<dbReference type="SUPFAM" id="SSF75304">
    <property type="entry name" value="Amidase signature (AS) enzymes"/>
    <property type="match status" value="1"/>
</dbReference>
<reference evidence="3 4" key="1">
    <citation type="submission" date="2019-12" db="EMBL/GenBank/DDBJ databases">
        <title>Draft genome sequences Bradyrhizobium cajani AMBPC1010, Bradyrhizobium pachyrhizi AMBPC1040 and Bradyrhizobium yuanmingense ALSPC3051, three plant growth promoting strains isolated from nodules of Cajanus cajan L. in Dominican Republic.</title>
        <authorList>
            <person name="Flores-Felix J.D."/>
            <person name="Araujo J."/>
            <person name="Diaz-Alcantara C."/>
            <person name="Gonzalez-Andres F."/>
            <person name="Velazquez E."/>
        </authorList>
    </citation>
    <scope>NUCLEOTIDE SEQUENCE [LARGE SCALE GENOMIC DNA]</scope>
    <source>
        <strain evidence="3 4">1010</strain>
    </source>
</reference>
<evidence type="ECO:0000313" key="3">
    <source>
        <dbReference type="EMBL" id="MVT76449.1"/>
    </source>
</evidence>
<dbReference type="Pfam" id="PF01425">
    <property type="entry name" value="Amidase"/>
    <property type="match status" value="1"/>
</dbReference>
<evidence type="ECO:0000313" key="4">
    <source>
        <dbReference type="Proteomes" id="UP000449969"/>
    </source>
</evidence>
<feature type="region of interest" description="Disordered" evidence="1">
    <location>
        <begin position="1"/>
        <end position="64"/>
    </location>
</feature>
<dbReference type="PANTHER" id="PTHR43372">
    <property type="entry name" value="FATTY-ACID AMIDE HYDROLASE"/>
    <property type="match status" value="1"/>
</dbReference>
<feature type="compositionally biased region" description="Low complexity" evidence="1">
    <location>
        <begin position="13"/>
        <end position="33"/>
    </location>
</feature>
<dbReference type="RefSeq" id="WP_254126142.1">
    <property type="nucleotide sequence ID" value="NZ_JANADL010000049.1"/>
</dbReference>
<dbReference type="InterPro" id="IPR036928">
    <property type="entry name" value="AS_sf"/>
</dbReference>
<feature type="compositionally biased region" description="Basic residues" evidence="1">
    <location>
        <begin position="34"/>
        <end position="62"/>
    </location>
</feature>
<organism evidence="3 4">
    <name type="scientific">Bradyrhizobium cajani</name>
    <dbReference type="NCBI Taxonomy" id="1928661"/>
    <lineage>
        <taxon>Bacteria</taxon>
        <taxon>Pseudomonadati</taxon>
        <taxon>Pseudomonadota</taxon>
        <taxon>Alphaproteobacteria</taxon>
        <taxon>Hyphomicrobiales</taxon>
        <taxon>Nitrobacteraceae</taxon>
        <taxon>Bradyrhizobium</taxon>
    </lineage>
</organism>
<feature type="domain" description="Amidase" evidence="2">
    <location>
        <begin position="86"/>
        <end position="508"/>
    </location>
</feature>
<dbReference type="InterPro" id="IPR023631">
    <property type="entry name" value="Amidase_dom"/>
</dbReference>
<proteinExistence type="predicted"/>
<dbReference type="Gene3D" id="3.90.1300.10">
    <property type="entry name" value="Amidase signature (AS) domain"/>
    <property type="match status" value="1"/>
</dbReference>
<protein>
    <submittedName>
        <fullName evidence="3">Amidase</fullName>
    </submittedName>
</protein>
<dbReference type="AlphaFoldDB" id="A0A844TID9"/>
<dbReference type="NCBIfam" id="NF005687">
    <property type="entry name" value="PRK07487.1"/>
    <property type="match status" value="1"/>
</dbReference>
<dbReference type="EMBL" id="WQNE01000025">
    <property type="protein sequence ID" value="MVT76449.1"/>
    <property type="molecule type" value="Genomic_DNA"/>
</dbReference>
<sequence>MAKKTATRKKSASTKSTKNSNKTSTARKGAVAKTAKKTGKKAVKQAVKKAAPRKPAAARRPKGAAWQWSAVETAAAIRSGAISAVETVEAHLERMRAVNPRLNAVVVDLSEEALAAAHAADKLRAKGGQLGLLHGVPITIKENVDYEGRPNFNGVPANKDLVAPSDSPVVRNLKKAGAIVIGLTNTPEYSFRGFTDNPLHGLTLNPWDPNITCGGSSGGAGSAVAAGIGTIAHGNDIGGSLRWPAHCNGVATIKPTQGRIPAFNGSATSERPMLAHLMSAQGPLARHVADVRLALEVMSQRDPRDPWWVPAPLVGPKPKGPIKVALAKIPEDMDVDPQVAAALRQAADHLERSGYRVSEVEVPDINGVWQTWCDIITNETVVMQEASMLKVTSEDFHQAWGGMKTKANVLDLPAWMRATAARNGHIRAWQLFFEEYPVVLAPTTVKPTPGPREDTVSPERVREIFWSEIRFISAINVLGLPGAVVPVALHDGKPIGVQLIAGRYREDLALDAAAAIEKRAEVLAHRLWETMG</sequence>
<dbReference type="InterPro" id="IPR020556">
    <property type="entry name" value="Amidase_CS"/>
</dbReference>
<dbReference type="PANTHER" id="PTHR43372:SF4">
    <property type="entry name" value="FATTY-ACID AMIDE HYDROLASE 2"/>
    <property type="match status" value="1"/>
</dbReference>
<keyword evidence="4" id="KW-1185">Reference proteome</keyword>